<dbReference type="Gramene" id="TraesCAD_scaffold_102884_01G000100.1">
    <property type="protein sequence ID" value="TraesCAD_scaffold_102884_01G000100.1"/>
    <property type="gene ID" value="TraesCAD_scaffold_102884_01G000100"/>
</dbReference>
<dbReference type="Gramene" id="TraesRN3D0101069600.1">
    <property type="protein sequence ID" value="TraesRN3D0101069600.1"/>
    <property type="gene ID" value="TraesRN3D0101069600"/>
</dbReference>
<dbReference type="OrthoDB" id="581771at2759"/>
<dbReference type="Gramene" id="TraesCLE_scaffold_114733_01G000100.1">
    <property type="protein sequence ID" value="TraesCLE_scaffold_114733_01G000100.1"/>
    <property type="gene ID" value="TraesCLE_scaffold_114733_01G000100"/>
</dbReference>
<dbReference type="STRING" id="4565.A0A3B6H5F5"/>
<dbReference type="AlphaFoldDB" id="A0A3B6H5F5"/>
<dbReference type="Gramene" id="TraesSTA3D03G01972510.1">
    <property type="protein sequence ID" value="TraesSTA3D03G01972510.1.CDS1"/>
    <property type="gene ID" value="TraesSTA3D03G01972510"/>
</dbReference>
<reference evidence="1" key="2">
    <citation type="submission" date="2018-10" db="UniProtKB">
        <authorList>
            <consortium name="EnsemblPlants"/>
        </authorList>
    </citation>
    <scope>IDENTIFICATION</scope>
</reference>
<dbReference type="Gramene" id="TraesLAC3D03G01919450.1">
    <property type="protein sequence ID" value="TraesLAC3D03G01919450.1.CDS1"/>
    <property type="gene ID" value="TraesLAC3D03G01919450"/>
</dbReference>
<name>A0A3B6H5F5_WHEAT</name>
<dbReference type="Proteomes" id="UP000019116">
    <property type="component" value="Chromosome 3D"/>
</dbReference>
<keyword evidence="2" id="KW-1185">Reference proteome</keyword>
<dbReference type="EnsemblPlants" id="TraesCS3D02G465400.1">
    <property type="protein sequence ID" value="TraesCS3D02G465400.1.cds1"/>
    <property type="gene ID" value="TraesCS3D02G465400"/>
</dbReference>
<dbReference type="Gramene" id="TraesLDM3D03G01975620.1">
    <property type="protein sequence ID" value="TraesLDM3D03G01975620.1.CDS1"/>
    <property type="gene ID" value="TraesLDM3D03G01975620"/>
</dbReference>
<sequence length="229" mass="26260">MYPHGPTGEYRILLAPDDPDDSYQVYTLGPSEPPRHIDIEGPNVEDLSPSTHLMFRGSLHWCIGSIIHVFNTTTESFWQMLAPDVPHSVDRYVMDILYGAVLFEMDGMLSMPILTDEFTSIGIWAMQDYEHEVWTSKYRVKLPLADLTVQFGKFNPFLHGVPAFWDGDVIILVQFGEWLLQFDMDGKLVANLRHCRGLFPTRHQLKQTLVQHTFFPTLEGYVVNASPFI</sequence>
<accession>A0A3B6H5F5</accession>
<organism evidence="1">
    <name type="scientific">Triticum aestivum</name>
    <name type="common">Wheat</name>
    <dbReference type="NCBI Taxonomy" id="4565"/>
    <lineage>
        <taxon>Eukaryota</taxon>
        <taxon>Viridiplantae</taxon>
        <taxon>Streptophyta</taxon>
        <taxon>Embryophyta</taxon>
        <taxon>Tracheophyta</taxon>
        <taxon>Spermatophyta</taxon>
        <taxon>Magnoliopsida</taxon>
        <taxon>Liliopsida</taxon>
        <taxon>Poales</taxon>
        <taxon>Poaceae</taxon>
        <taxon>BOP clade</taxon>
        <taxon>Pooideae</taxon>
        <taxon>Triticodae</taxon>
        <taxon>Triticeae</taxon>
        <taxon>Triticinae</taxon>
        <taxon>Triticum</taxon>
    </lineage>
</organism>
<dbReference type="Gramene" id="TraesARI3D03G02011350.1">
    <property type="protein sequence ID" value="TraesARI3D03G02011350.1.CDS1"/>
    <property type="gene ID" value="TraesARI3D03G02011350"/>
</dbReference>
<dbReference type="Gramene" id="TraesJUL3D03G01995330.1">
    <property type="protein sequence ID" value="TraesJUL3D03G01995330.1.CDS1"/>
    <property type="gene ID" value="TraesJUL3D03G01995330"/>
</dbReference>
<dbReference type="Gramene" id="TraesCS3D02G465400.1">
    <property type="protein sequence ID" value="TraesCS3D02G465400.1.cds1"/>
    <property type="gene ID" value="TraesCS3D02G465400"/>
</dbReference>
<evidence type="ECO:0000313" key="2">
    <source>
        <dbReference type="Proteomes" id="UP000019116"/>
    </source>
</evidence>
<dbReference type="Gramene" id="TraesSYM3D03G02002160.1">
    <property type="protein sequence ID" value="TraesSYM3D03G02002160.1.CDS1"/>
    <property type="gene ID" value="TraesSYM3D03G02002160"/>
</dbReference>
<evidence type="ECO:0008006" key="3">
    <source>
        <dbReference type="Google" id="ProtNLM"/>
    </source>
</evidence>
<proteinExistence type="predicted"/>
<reference evidence="1" key="1">
    <citation type="submission" date="2018-08" db="EMBL/GenBank/DDBJ databases">
        <authorList>
            <person name="Rossello M."/>
        </authorList>
    </citation>
    <scope>NUCLEOTIDE SEQUENCE [LARGE SCALE GENOMIC DNA]</scope>
    <source>
        <strain evidence="1">cv. Chinese Spring</strain>
    </source>
</reference>
<dbReference type="Gramene" id="TraesROB_scaffold_104085_01G000100.1">
    <property type="protein sequence ID" value="TraesROB_scaffold_104085_01G000100.1"/>
    <property type="gene ID" value="TraesROB_scaffold_104085_01G000100"/>
</dbReference>
<protein>
    <recommendedName>
        <fullName evidence="3">F-box associated domain-containing protein</fullName>
    </recommendedName>
</protein>
<dbReference type="Gramene" id="TraesJAG3D03G01985380.1">
    <property type="protein sequence ID" value="TraesJAG3D03G01985380.1.CDS1"/>
    <property type="gene ID" value="TraesJAG3D03G01985380"/>
</dbReference>
<dbReference type="Gramene" id="TraesMAC3D03G01976600.1">
    <property type="protein sequence ID" value="TraesMAC3D03G01976600.1.CDS1"/>
    <property type="gene ID" value="TraesMAC3D03G01976600"/>
</dbReference>
<evidence type="ECO:0000313" key="1">
    <source>
        <dbReference type="EnsemblPlants" id="TraesCS3D02G465400.1.cds1"/>
    </source>
</evidence>
<dbReference type="Gramene" id="TraesWEE_scaffold_103963_01G000100.1">
    <property type="protein sequence ID" value="TraesWEE_scaffold_103963_01G000100.1"/>
    <property type="gene ID" value="TraesWEE_scaffold_103963_01G000100"/>
</dbReference>
<dbReference type="Gramene" id="TraesCS3D03G1023800.1">
    <property type="protein sequence ID" value="TraesCS3D03G1023800.1.CDS1"/>
    <property type="gene ID" value="TraesCS3D03G1023800"/>
</dbReference>
<dbReference type="OMA" id="STHLMFR"/>
<dbReference type="Gramene" id="TraesNOR3D03G02003740.1">
    <property type="protein sequence ID" value="TraesNOR3D03G02003740.1.CDS1"/>
    <property type="gene ID" value="TraesNOR3D03G02003740"/>
</dbReference>